<proteinExistence type="predicted"/>
<gene>
    <name evidence="2" type="ORF">NDI56_18735</name>
</gene>
<sequence>MRYATKLKFSLIVAITGLGIGVFISRWAYYPMVIGYSVLLLIIYFALKERALVASTIFSTGLAAVHSWVYLSTPSMIGNDADKVAVAVERIATSGSLDSIAQIFFYNVASGFHILAAQTGLITGFDGRNALVIYPILFGFLPVFGAVSIARRLGDDGIVAGALAGVAGPLLAYSVQPVPQLLTALLVIPITGLLFLWTETWSRRSFVALVIPLVLMLFAHKTSMLVVTGIAVTTFGLVDNRRAAIRLVILVSCGLVFQWLYLTSFLRSAVLVVIAPAIKGATLETGGVVLRSTRPVLPGLVGGILKNADWIGLSVAGAAGWALLAKRNLKQRCNQKGILLAVGFVCGAFVFVSIFGPGIAVVRTSVVAAVPLCLLAGHLVEESPKSVAVAVLSLLVVAQVGVPPASPDHPSQNRQFLSSEELIAKQTISEVTTEVYTDEQYARELSSIETDRTYRTGRAEFASQRGWHVIGLPLYNGTVTSVEERIVVRDITLYKKVGTRKILYDPQKRLASDRSRTYSSGSVHLYVVNE</sequence>
<feature type="transmembrane region" description="Helical" evidence="1">
    <location>
        <begin position="181"/>
        <end position="197"/>
    </location>
</feature>
<accession>A0ABU2FGT0</accession>
<feature type="transmembrane region" description="Helical" evidence="1">
    <location>
        <begin position="310"/>
        <end position="325"/>
    </location>
</feature>
<dbReference type="EMBL" id="JAMQON010000006">
    <property type="protein sequence ID" value="MDS0261442.1"/>
    <property type="molecule type" value="Genomic_DNA"/>
</dbReference>
<keyword evidence="3" id="KW-1185">Reference proteome</keyword>
<feature type="transmembrane region" description="Helical" evidence="1">
    <location>
        <begin position="30"/>
        <end position="47"/>
    </location>
</feature>
<feature type="transmembrane region" description="Helical" evidence="1">
    <location>
        <begin position="157"/>
        <end position="175"/>
    </location>
</feature>
<keyword evidence="1" id="KW-0472">Membrane</keyword>
<evidence type="ECO:0008006" key="4">
    <source>
        <dbReference type="Google" id="ProtNLM"/>
    </source>
</evidence>
<keyword evidence="1" id="KW-1133">Transmembrane helix</keyword>
<feature type="transmembrane region" description="Helical" evidence="1">
    <location>
        <begin position="52"/>
        <end position="71"/>
    </location>
</feature>
<feature type="transmembrane region" description="Helical" evidence="1">
    <location>
        <begin position="7"/>
        <end position="24"/>
    </location>
</feature>
<feature type="transmembrane region" description="Helical" evidence="1">
    <location>
        <begin position="209"/>
        <end position="237"/>
    </location>
</feature>
<evidence type="ECO:0000313" key="3">
    <source>
        <dbReference type="Proteomes" id="UP001259659"/>
    </source>
</evidence>
<organism evidence="2 3">
    <name type="scientific">Haloarcula saliterrae</name>
    <dbReference type="NCBI Taxonomy" id="2950534"/>
    <lineage>
        <taxon>Archaea</taxon>
        <taxon>Methanobacteriati</taxon>
        <taxon>Methanobacteriota</taxon>
        <taxon>Stenosarchaea group</taxon>
        <taxon>Halobacteria</taxon>
        <taxon>Halobacteriales</taxon>
        <taxon>Haloarculaceae</taxon>
        <taxon>Haloarcula</taxon>
    </lineage>
</organism>
<feature type="transmembrane region" description="Helical" evidence="1">
    <location>
        <begin position="131"/>
        <end position="150"/>
    </location>
</feature>
<name>A0ABU2FGT0_9EURY</name>
<reference evidence="2 3" key="1">
    <citation type="submission" date="2022-06" db="EMBL/GenBank/DDBJ databases">
        <title>Haloarcula sp. a new haloarchaeum isolate from saline soil.</title>
        <authorList>
            <person name="Strakova D."/>
            <person name="Galisteo C."/>
            <person name="Sanchez-Porro C."/>
            <person name="Ventosa A."/>
        </authorList>
    </citation>
    <scope>NUCLEOTIDE SEQUENCE [LARGE SCALE GENOMIC DNA]</scope>
    <source>
        <strain evidence="2 3">S1CR25-12</strain>
    </source>
</reference>
<feature type="transmembrane region" description="Helical" evidence="1">
    <location>
        <begin position="243"/>
        <end position="262"/>
    </location>
</feature>
<evidence type="ECO:0000256" key="1">
    <source>
        <dbReference type="SAM" id="Phobius"/>
    </source>
</evidence>
<feature type="transmembrane region" description="Helical" evidence="1">
    <location>
        <begin position="337"/>
        <end position="355"/>
    </location>
</feature>
<protein>
    <recommendedName>
        <fullName evidence="4">Glycosyltransferase RgtA/B/C/D-like domain-containing protein</fullName>
    </recommendedName>
</protein>
<comment type="caution">
    <text evidence="2">The sequence shown here is derived from an EMBL/GenBank/DDBJ whole genome shotgun (WGS) entry which is preliminary data.</text>
</comment>
<evidence type="ECO:0000313" key="2">
    <source>
        <dbReference type="EMBL" id="MDS0261442.1"/>
    </source>
</evidence>
<dbReference type="RefSeq" id="WP_310921292.1">
    <property type="nucleotide sequence ID" value="NZ_JAMQON010000006.1"/>
</dbReference>
<keyword evidence="1" id="KW-0812">Transmembrane</keyword>
<dbReference type="Proteomes" id="UP001259659">
    <property type="component" value="Unassembled WGS sequence"/>
</dbReference>